<name>A0A1V6TZB9_9EURO</name>
<protein>
    <submittedName>
        <fullName evidence="1">Uncharacterized protein</fullName>
    </submittedName>
</protein>
<accession>A0A1V6TZB9</accession>
<reference evidence="2" key="1">
    <citation type="journal article" date="2017" name="Nat. Microbiol.">
        <title>Global analysis of biosynthetic gene clusters reveals vast potential of secondary metabolite production in Penicillium species.</title>
        <authorList>
            <person name="Nielsen J.C."/>
            <person name="Grijseels S."/>
            <person name="Prigent S."/>
            <person name="Ji B."/>
            <person name="Dainat J."/>
            <person name="Nielsen K.F."/>
            <person name="Frisvad J.C."/>
            <person name="Workman M."/>
            <person name="Nielsen J."/>
        </authorList>
    </citation>
    <scope>NUCLEOTIDE SEQUENCE [LARGE SCALE GENOMIC DNA]</scope>
    <source>
        <strain evidence="2">IBT 24891</strain>
    </source>
</reference>
<organism evidence="1 2">
    <name type="scientific">Penicillium steckii</name>
    <dbReference type="NCBI Taxonomy" id="303698"/>
    <lineage>
        <taxon>Eukaryota</taxon>
        <taxon>Fungi</taxon>
        <taxon>Dikarya</taxon>
        <taxon>Ascomycota</taxon>
        <taxon>Pezizomycotina</taxon>
        <taxon>Eurotiomycetes</taxon>
        <taxon>Eurotiomycetidae</taxon>
        <taxon>Eurotiales</taxon>
        <taxon>Aspergillaceae</taxon>
        <taxon>Penicillium</taxon>
    </lineage>
</organism>
<dbReference type="AlphaFoldDB" id="A0A1V6TZB9"/>
<dbReference type="Proteomes" id="UP000191285">
    <property type="component" value="Unassembled WGS sequence"/>
</dbReference>
<comment type="caution">
    <text evidence="1">The sequence shown here is derived from an EMBL/GenBank/DDBJ whole genome shotgun (WGS) entry which is preliminary data.</text>
</comment>
<proteinExistence type="predicted"/>
<sequence>MTTSSFMITCPEVQKWSIADEALRDHDLQRSWPREVSLTHAEAFEDRWAAATLNVALKFIADDITTHFVVYDRAQAEIISPRICCSLWTLPYSQCSDPTLERLRFGCIPSFTDSAPTSKAVAVISRGSARVGLIEEVVRLREERSMRAVQRYYSQVWPAGTLRRSDLEELAYREVVTIDGTKLGPDGTVLEPLVICQWVGLEHPRWRLSGG</sequence>
<evidence type="ECO:0000313" key="1">
    <source>
        <dbReference type="EMBL" id="OQE31576.1"/>
    </source>
</evidence>
<evidence type="ECO:0000313" key="2">
    <source>
        <dbReference type="Proteomes" id="UP000191285"/>
    </source>
</evidence>
<gene>
    <name evidence="1" type="ORF">PENSTE_c001G09115</name>
</gene>
<dbReference type="EMBL" id="MLKD01000001">
    <property type="protein sequence ID" value="OQE31576.1"/>
    <property type="molecule type" value="Genomic_DNA"/>
</dbReference>
<dbReference type="OrthoDB" id="5329403at2759"/>
<keyword evidence="2" id="KW-1185">Reference proteome</keyword>